<evidence type="ECO:0000313" key="2">
    <source>
        <dbReference type="EMBL" id="KAE9003146.1"/>
    </source>
</evidence>
<evidence type="ECO:0000313" key="7">
    <source>
        <dbReference type="Proteomes" id="UP000440367"/>
    </source>
</evidence>
<dbReference type="EMBL" id="QXGD01000620">
    <property type="protein sequence ID" value="KAE9231500.1"/>
    <property type="molecule type" value="Genomic_DNA"/>
</dbReference>
<dbReference type="Proteomes" id="UP000429523">
    <property type="component" value="Unassembled WGS sequence"/>
</dbReference>
<organism evidence="2 9">
    <name type="scientific">Phytophthora fragariae</name>
    <dbReference type="NCBI Taxonomy" id="53985"/>
    <lineage>
        <taxon>Eukaryota</taxon>
        <taxon>Sar</taxon>
        <taxon>Stramenopiles</taxon>
        <taxon>Oomycota</taxon>
        <taxon>Peronosporomycetes</taxon>
        <taxon>Peronosporales</taxon>
        <taxon>Peronosporaceae</taxon>
        <taxon>Phytophthora</taxon>
    </lineage>
</organism>
<dbReference type="EMBL" id="QXFW01000782">
    <property type="protein sequence ID" value="KAE9003146.1"/>
    <property type="molecule type" value="Genomic_DNA"/>
</dbReference>
<name>A0A6A3K6L6_9STRA</name>
<evidence type="ECO:0000313" key="1">
    <source>
        <dbReference type="EMBL" id="KAE8935555.1"/>
    </source>
</evidence>
<dbReference type="EMBL" id="QXGA01000777">
    <property type="protein sequence ID" value="KAE9141369.1"/>
    <property type="molecule type" value="Genomic_DNA"/>
</dbReference>
<dbReference type="EMBL" id="QXFX01000403">
    <property type="protein sequence ID" value="KAE9117037.1"/>
    <property type="molecule type" value="Genomic_DNA"/>
</dbReference>
<dbReference type="Proteomes" id="UP000488956">
    <property type="component" value="Unassembled WGS sequence"/>
</dbReference>
<proteinExistence type="predicted"/>
<dbReference type="Proteomes" id="UP000440367">
    <property type="component" value="Unassembled WGS sequence"/>
</dbReference>
<evidence type="ECO:0000313" key="10">
    <source>
        <dbReference type="Proteomes" id="UP000488956"/>
    </source>
</evidence>
<evidence type="ECO:0000313" key="6">
    <source>
        <dbReference type="Proteomes" id="UP000429523"/>
    </source>
</evidence>
<evidence type="ECO:0000313" key="5">
    <source>
        <dbReference type="EMBL" id="KAE9231500.1"/>
    </source>
</evidence>
<reference evidence="9 10" key="1">
    <citation type="submission" date="2018-09" db="EMBL/GenBank/DDBJ databases">
        <title>Genomic investigation of the strawberry pathogen Phytophthora fragariae indicates pathogenicity is determined by transcriptional variation in three key races.</title>
        <authorList>
            <person name="Adams T.M."/>
            <person name="Armitage A.D."/>
            <person name="Sobczyk M.K."/>
            <person name="Bates H.J."/>
            <person name="Dunwell J.M."/>
            <person name="Nellist C.F."/>
            <person name="Harrison R.J."/>
        </authorList>
    </citation>
    <scope>NUCLEOTIDE SEQUENCE [LARGE SCALE GENOMIC DNA]</scope>
    <source>
        <strain evidence="5 7">BC-1</strain>
        <strain evidence="4 8">NOV-5</strain>
        <strain evidence="1 6">NOV-9</strain>
        <strain evidence="3 10">ONT-3</strain>
        <strain evidence="2 9">SCRP245</strain>
    </source>
</reference>
<accession>A0A6A3K6L6</accession>
<dbReference type="Proteomes" id="UP000440732">
    <property type="component" value="Unassembled WGS sequence"/>
</dbReference>
<protein>
    <submittedName>
        <fullName evidence="2">Uncharacterized protein</fullName>
    </submittedName>
</protein>
<dbReference type="AlphaFoldDB" id="A0A6A3K6L6"/>
<evidence type="ECO:0000313" key="3">
    <source>
        <dbReference type="EMBL" id="KAE9117037.1"/>
    </source>
</evidence>
<sequence>MPTRSRKRKAMSAIRKLWRSVVERQLDDDDDSSSADKEQDEIAALYIVLRAKRYISPRRRVSRPPSRIQFYLGSMPESEFKLHFRLSRQFFLAVCTLIADHEEFQSVPGKHEKMSVELHLMGLL</sequence>
<evidence type="ECO:0000313" key="4">
    <source>
        <dbReference type="EMBL" id="KAE9141369.1"/>
    </source>
</evidence>
<dbReference type="Proteomes" id="UP000460718">
    <property type="component" value="Unassembled WGS sequence"/>
</dbReference>
<evidence type="ECO:0000313" key="8">
    <source>
        <dbReference type="Proteomes" id="UP000440732"/>
    </source>
</evidence>
<gene>
    <name evidence="5" type="ORF">PF002_g12680</name>
    <name evidence="4" type="ORF">PF006_g13208</name>
    <name evidence="1" type="ORF">PF009_g14502</name>
    <name evidence="3" type="ORF">PF010_g8741</name>
    <name evidence="2" type="ORF">PF011_g13019</name>
</gene>
<comment type="caution">
    <text evidence="2">The sequence shown here is derived from an EMBL/GenBank/DDBJ whole genome shotgun (WGS) entry which is preliminary data.</text>
</comment>
<evidence type="ECO:0000313" key="9">
    <source>
        <dbReference type="Proteomes" id="UP000460718"/>
    </source>
</evidence>
<dbReference type="EMBL" id="QXGF01000793">
    <property type="protein sequence ID" value="KAE8935555.1"/>
    <property type="molecule type" value="Genomic_DNA"/>
</dbReference>